<reference evidence="17" key="1">
    <citation type="submission" date="2025-08" db="UniProtKB">
        <authorList>
            <consortium name="Ensembl"/>
        </authorList>
    </citation>
    <scope>IDENTIFICATION</scope>
</reference>
<dbReference type="InterPro" id="IPR022312">
    <property type="entry name" value="DNA_pol_X"/>
</dbReference>
<feature type="domain" description="BRCT" evidence="16">
    <location>
        <begin position="22"/>
        <end position="118"/>
    </location>
</feature>
<dbReference type="CTD" id="27434"/>
<dbReference type="Pfam" id="PF14716">
    <property type="entry name" value="HHH_8"/>
    <property type="match status" value="1"/>
</dbReference>
<dbReference type="Pfam" id="PF10391">
    <property type="entry name" value="DNA_pol_lambd_f"/>
    <property type="match status" value="1"/>
</dbReference>
<sequence>MLPKRRRARVGSPSGDSACSTLPSTCFPGVAIYLVEPHMGRSRRAFLTRLARSKGFRVLDSCSSEVTHVVMEQTSAEEAISWQERRMSAAPPGCSPRALLDISWFTESLAAGQPVPVECRHRLEVARPGKGPPSPAWMPAYACQRPTPVTHHNTSLTEALETLAEAAGFEGSEGRLLAFCRAASVLKALPSPVTTLSQLQGLPQLGEHSSRVVQELLEHGVCEEVERVRHSERYQTMKLFTQVFGVGVRTADRWYREGLRTLDDLQEQPQKLTQQQKVAPPGPEHPSPAVRCRCPAAGGGRSCGAGHAWGHRHTDRRLPQGLILYHQHHHSHWESPTRLAQQSHMDAFERSFCIFRLPQAPGAAAGGTPRSCPSWKAVRVDLVVVPISQFPFALLGWTGSKLFQRELRRFSRKEKGLWLNSHGLFDPEQKTFFHASSEEDIFRHLGLEYLPPEQRNA</sequence>
<feature type="binding site" evidence="14">
    <location>
        <position position="381"/>
    </location>
    <ligand>
        <name>Mg(2+)</name>
        <dbReference type="ChEBI" id="CHEBI:18420"/>
    </ligand>
</feature>
<dbReference type="Gene3D" id="3.30.210.10">
    <property type="entry name" value="DNA polymerase, thumb domain"/>
    <property type="match status" value="1"/>
</dbReference>
<dbReference type="GeneTree" id="ENSGT00940000158490"/>
<evidence type="ECO:0000256" key="10">
    <source>
        <dbReference type="ARBA" id="ARBA00023242"/>
    </source>
</evidence>
<dbReference type="InterPro" id="IPR010996">
    <property type="entry name" value="HHH_MUS81"/>
</dbReference>
<evidence type="ECO:0000313" key="17">
    <source>
        <dbReference type="Ensembl" id="ENSSBOP00000019484.1"/>
    </source>
</evidence>
<dbReference type="Gene3D" id="3.30.460.10">
    <property type="entry name" value="Beta Polymerase, domain 2"/>
    <property type="match status" value="1"/>
</dbReference>
<keyword evidence="18" id="KW-1185">Reference proteome</keyword>
<organism evidence="17 18">
    <name type="scientific">Saimiri boliviensis boliviensis</name>
    <name type="common">Bolivian squirrel monkey</name>
    <dbReference type="NCBI Taxonomy" id="39432"/>
    <lineage>
        <taxon>Eukaryota</taxon>
        <taxon>Metazoa</taxon>
        <taxon>Chordata</taxon>
        <taxon>Craniata</taxon>
        <taxon>Vertebrata</taxon>
        <taxon>Euteleostomi</taxon>
        <taxon>Mammalia</taxon>
        <taxon>Eutheria</taxon>
        <taxon>Euarchontoglires</taxon>
        <taxon>Primates</taxon>
        <taxon>Haplorrhini</taxon>
        <taxon>Platyrrhini</taxon>
        <taxon>Cebidae</taxon>
        <taxon>Saimiriinae</taxon>
        <taxon>Saimiri</taxon>
    </lineage>
</organism>
<dbReference type="SUPFAM" id="SSF81585">
    <property type="entry name" value="PsbU/PolX domain-like"/>
    <property type="match status" value="1"/>
</dbReference>
<dbReference type="GO" id="GO:0046872">
    <property type="term" value="F:metal ion binding"/>
    <property type="evidence" value="ECO:0007669"/>
    <property type="project" value="UniProtKB-UniRule"/>
</dbReference>
<dbReference type="InterPro" id="IPR002054">
    <property type="entry name" value="DNA-dir_DNA_pol_X"/>
</dbReference>
<evidence type="ECO:0000256" key="13">
    <source>
        <dbReference type="PIRNR" id="PIRNR000817"/>
    </source>
</evidence>
<evidence type="ECO:0000256" key="1">
    <source>
        <dbReference type="ARBA" id="ARBA00001946"/>
    </source>
</evidence>
<dbReference type="Pfam" id="PF14791">
    <property type="entry name" value="DNA_pol_B_thumb"/>
    <property type="match status" value="1"/>
</dbReference>
<keyword evidence="8 13" id="KW-0460">Magnesium</keyword>
<dbReference type="PIRSF" id="PIRSF501176">
    <property type="entry name" value="DNApol_mu"/>
    <property type="match status" value="1"/>
</dbReference>
<evidence type="ECO:0000256" key="4">
    <source>
        <dbReference type="ARBA" id="ARBA00022553"/>
    </source>
</evidence>
<keyword evidence="6 13" id="KW-0548">Nucleotidyltransferase</keyword>
<dbReference type="InterPro" id="IPR027249">
    <property type="entry name" value="DNA/RNApol_mu"/>
</dbReference>
<feature type="compositionally biased region" description="Low complexity" evidence="15">
    <location>
        <begin position="267"/>
        <end position="277"/>
    </location>
</feature>
<evidence type="ECO:0000256" key="14">
    <source>
        <dbReference type="PIRSR" id="PIRSR000817-1"/>
    </source>
</evidence>
<dbReference type="InterPro" id="IPR001357">
    <property type="entry name" value="BRCT_dom"/>
</dbReference>
<keyword evidence="10 13" id="KW-0539">Nucleus</keyword>
<evidence type="ECO:0000256" key="7">
    <source>
        <dbReference type="ARBA" id="ARBA00022723"/>
    </source>
</evidence>
<dbReference type="CDD" id="cd00141">
    <property type="entry name" value="NT_POLXc"/>
    <property type="match status" value="1"/>
</dbReference>
<dbReference type="GO" id="GO:0006303">
    <property type="term" value="P:double-strand break repair via nonhomologous end joining"/>
    <property type="evidence" value="ECO:0007669"/>
    <property type="project" value="TreeGrafter"/>
</dbReference>
<reference evidence="17" key="2">
    <citation type="submission" date="2025-09" db="UniProtKB">
        <authorList>
            <consortium name="Ensembl"/>
        </authorList>
    </citation>
    <scope>IDENTIFICATION</scope>
</reference>
<evidence type="ECO:0000259" key="16">
    <source>
        <dbReference type="PROSITE" id="PS50172"/>
    </source>
</evidence>
<evidence type="ECO:0000256" key="12">
    <source>
        <dbReference type="ARBA" id="ARBA00071509"/>
    </source>
</evidence>
<dbReference type="InterPro" id="IPR027421">
    <property type="entry name" value="DNA_pol_lamdba_lyase_dom_sf"/>
</dbReference>
<keyword evidence="4" id="KW-0597">Phosphoprotein</keyword>
<comment type="cofactor">
    <cofactor evidence="1 13 14">
        <name>Mg(2+)</name>
        <dbReference type="ChEBI" id="CHEBI:18420"/>
    </cofactor>
</comment>
<name>A0A2K6TIK5_SAIBB</name>
<dbReference type="SMART" id="SM00483">
    <property type="entry name" value="POLXc"/>
    <property type="match status" value="1"/>
</dbReference>
<dbReference type="SUPFAM" id="SSF81301">
    <property type="entry name" value="Nucleotidyltransferase"/>
    <property type="match status" value="1"/>
</dbReference>
<dbReference type="Proteomes" id="UP000233220">
    <property type="component" value="Unplaced"/>
</dbReference>
<dbReference type="PROSITE" id="PS50172">
    <property type="entry name" value="BRCT"/>
    <property type="match status" value="1"/>
</dbReference>
<comment type="function">
    <text evidence="11">Gap-filling polymerase involved in repair of DNA double-strand breaks by non-homologous end joining (NHEJ). Participates in immunoglobulin (Ig) light chain gene rearrangement in V(D)J recombination.</text>
</comment>
<dbReference type="Gene3D" id="3.40.50.10190">
    <property type="entry name" value="BRCT domain"/>
    <property type="match status" value="1"/>
</dbReference>
<accession>A0A2K6TIK5</accession>
<dbReference type="GO" id="GO:0003887">
    <property type="term" value="F:DNA-directed DNA polymerase activity"/>
    <property type="evidence" value="ECO:0007669"/>
    <property type="project" value="UniProtKB-UniRule"/>
</dbReference>
<dbReference type="PIRSF" id="PIRSF000817">
    <property type="entry name" value="DNA_NT"/>
    <property type="match status" value="1"/>
</dbReference>
<dbReference type="GO" id="GO:0006310">
    <property type="term" value="P:DNA recombination"/>
    <property type="evidence" value="ECO:0007669"/>
    <property type="project" value="UniProtKB-KW"/>
</dbReference>
<dbReference type="InterPro" id="IPR037160">
    <property type="entry name" value="DNA_Pol_thumb_sf"/>
</dbReference>
<dbReference type="Gene3D" id="1.10.150.20">
    <property type="entry name" value="5' to 3' exonuclease, C-terminal subdomain"/>
    <property type="match status" value="1"/>
</dbReference>
<evidence type="ECO:0000256" key="6">
    <source>
        <dbReference type="ARBA" id="ARBA00022695"/>
    </source>
</evidence>
<evidence type="ECO:0000256" key="9">
    <source>
        <dbReference type="ARBA" id="ARBA00023172"/>
    </source>
</evidence>
<dbReference type="InterPro" id="IPR029398">
    <property type="entry name" value="PolB_thumb"/>
</dbReference>
<dbReference type="PANTHER" id="PTHR11276:SF24">
    <property type="entry name" value="DNA-DIRECTED DNA_RNA POLYMERASE MU"/>
    <property type="match status" value="1"/>
</dbReference>
<dbReference type="FunFam" id="3.30.210.10:FF:000004">
    <property type="entry name" value="DNA-directed DNA/RNA polymerase mu"/>
    <property type="match status" value="1"/>
</dbReference>
<dbReference type="Ensembl" id="ENSSBOT00000036304.1">
    <property type="protein sequence ID" value="ENSSBOP00000019484.1"/>
    <property type="gene ID" value="ENSSBOG00000026333.1"/>
</dbReference>
<evidence type="ECO:0000256" key="5">
    <source>
        <dbReference type="ARBA" id="ARBA00022679"/>
    </source>
</evidence>
<dbReference type="EC" id="2.7.7.7" evidence="13"/>
<dbReference type="PRINTS" id="PR00869">
    <property type="entry name" value="DNAPOLX"/>
</dbReference>
<dbReference type="InterPro" id="IPR001726">
    <property type="entry name" value="TdT/Mu"/>
</dbReference>
<evidence type="ECO:0000256" key="11">
    <source>
        <dbReference type="ARBA" id="ARBA00054461"/>
    </source>
</evidence>
<dbReference type="InterPro" id="IPR018944">
    <property type="entry name" value="DNA_pol_lambd_fingers_domain"/>
</dbReference>
<evidence type="ECO:0000256" key="3">
    <source>
        <dbReference type="ARBA" id="ARBA00008323"/>
    </source>
</evidence>
<proteinExistence type="inferred from homology"/>
<evidence type="ECO:0000256" key="2">
    <source>
        <dbReference type="ARBA" id="ARBA00004123"/>
    </source>
</evidence>
<dbReference type="FunFam" id="1.10.150.110:FF:000003">
    <property type="entry name" value="DNA polymerase mu"/>
    <property type="match status" value="1"/>
</dbReference>
<protein>
    <recommendedName>
        <fullName evidence="12 13">DNA-directed DNA/RNA polymerase mu</fullName>
        <ecNumber evidence="13">2.7.7.7</ecNumber>
    </recommendedName>
</protein>
<keyword evidence="5 13" id="KW-0808">Transferase</keyword>
<dbReference type="FunFam" id="1.10.150.20:FF:000010">
    <property type="entry name" value="DNA polymerase lambda"/>
    <property type="match status" value="1"/>
</dbReference>
<comment type="subcellular location">
    <subcellularLocation>
        <location evidence="2 13">Nucleus</location>
    </subcellularLocation>
</comment>
<dbReference type="SUPFAM" id="SSF52113">
    <property type="entry name" value="BRCT domain"/>
    <property type="match status" value="1"/>
</dbReference>
<keyword evidence="7 13" id="KW-0479">Metal-binding</keyword>
<dbReference type="PRINTS" id="PR00871">
    <property type="entry name" value="DNAPOLXTDT"/>
</dbReference>
<gene>
    <name evidence="17" type="primary">POLM</name>
</gene>
<dbReference type="Gene3D" id="1.10.150.110">
    <property type="entry name" value="DNA polymerase beta, N-terminal domain-like"/>
    <property type="match status" value="1"/>
</dbReference>
<dbReference type="GO" id="GO:0003677">
    <property type="term" value="F:DNA binding"/>
    <property type="evidence" value="ECO:0007669"/>
    <property type="project" value="UniProtKB-UniRule"/>
</dbReference>
<comment type="similarity">
    <text evidence="3 13">Belongs to the DNA polymerase type-X family.</text>
</comment>
<dbReference type="AlphaFoldDB" id="A0A2K6TIK5"/>
<evidence type="ECO:0000313" key="18">
    <source>
        <dbReference type="Proteomes" id="UP000233220"/>
    </source>
</evidence>
<dbReference type="InterPro" id="IPR043519">
    <property type="entry name" value="NT_sf"/>
</dbReference>
<evidence type="ECO:0000256" key="15">
    <source>
        <dbReference type="SAM" id="MobiDB-lite"/>
    </source>
</evidence>
<dbReference type="GO" id="GO:0005634">
    <property type="term" value="C:nucleus"/>
    <property type="evidence" value="ECO:0007669"/>
    <property type="project" value="UniProtKB-SubCell"/>
</dbReference>
<dbReference type="InterPro" id="IPR036420">
    <property type="entry name" value="BRCT_dom_sf"/>
</dbReference>
<evidence type="ECO:0000256" key="8">
    <source>
        <dbReference type="ARBA" id="ARBA00022842"/>
    </source>
</evidence>
<dbReference type="FunFam" id="3.40.50.10190:FF:000035">
    <property type="entry name" value="DNA-directed DNA/RNA polymerase mu"/>
    <property type="match status" value="1"/>
</dbReference>
<dbReference type="GeneID" id="101052148"/>
<comment type="catalytic activity">
    <reaction evidence="13">
        <text>DNA(n) + a 2'-deoxyribonucleoside 5'-triphosphate = DNA(n+1) + diphosphate</text>
        <dbReference type="Rhea" id="RHEA:22508"/>
        <dbReference type="Rhea" id="RHEA-COMP:17339"/>
        <dbReference type="Rhea" id="RHEA-COMP:17340"/>
        <dbReference type="ChEBI" id="CHEBI:33019"/>
        <dbReference type="ChEBI" id="CHEBI:61560"/>
        <dbReference type="ChEBI" id="CHEBI:173112"/>
        <dbReference type="EC" id="2.7.7.7"/>
    </reaction>
</comment>
<dbReference type="PANTHER" id="PTHR11276">
    <property type="entry name" value="DNA POLYMERASE TYPE-X FAMILY MEMBER"/>
    <property type="match status" value="1"/>
</dbReference>
<dbReference type="SUPFAM" id="SSF47802">
    <property type="entry name" value="DNA polymerase beta, N-terminal domain-like"/>
    <property type="match status" value="1"/>
</dbReference>
<feature type="region of interest" description="Disordered" evidence="15">
    <location>
        <begin position="265"/>
        <end position="289"/>
    </location>
</feature>
<keyword evidence="9" id="KW-0233">DNA recombination</keyword>